<feature type="transmembrane region" description="Helical" evidence="8">
    <location>
        <begin position="163"/>
        <end position="183"/>
    </location>
</feature>
<evidence type="ECO:0000256" key="4">
    <source>
        <dbReference type="ARBA" id="ARBA00022976"/>
    </source>
</evidence>
<evidence type="ECO:0000313" key="10">
    <source>
        <dbReference type="EMBL" id="CAG5112954.1"/>
    </source>
</evidence>
<comment type="function">
    <text evidence="8">Probable subunit of the gamma-secretase complex, an endoprotease complex that catalyzes the intramembrane cleavage of integral membrane proteins such as Notch receptors.</text>
</comment>
<reference evidence="10 11" key="1">
    <citation type="submission" date="2021-04" db="EMBL/GenBank/DDBJ databases">
        <authorList>
            <person name="Bliznina A."/>
        </authorList>
    </citation>
    <scope>NUCLEOTIDE SEQUENCE [LARGE SCALE GENOMIC DNA]</scope>
</reference>
<dbReference type="InterPro" id="IPR006639">
    <property type="entry name" value="Preselin/SPP"/>
</dbReference>
<feature type="transmembrane region" description="Helical" evidence="8">
    <location>
        <begin position="195"/>
        <end position="215"/>
    </location>
</feature>
<feature type="region of interest" description="Disordered" evidence="9">
    <location>
        <begin position="1"/>
        <end position="69"/>
    </location>
</feature>
<feature type="compositionally biased region" description="Basic and acidic residues" evidence="9">
    <location>
        <begin position="338"/>
        <end position="348"/>
    </location>
</feature>
<evidence type="ECO:0000256" key="3">
    <source>
        <dbReference type="ARBA" id="ARBA00022824"/>
    </source>
</evidence>
<evidence type="ECO:0000313" key="11">
    <source>
        <dbReference type="Proteomes" id="UP001158576"/>
    </source>
</evidence>
<keyword evidence="5 8" id="KW-1133">Transmembrane helix</keyword>
<keyword evidence="7 8" id="KW-0472">Membrane</keyword>
<dbReference type="EMBL" id="OU015567">
    <property type="protein sequence ID" value="CAG5112954.1"/>
    <property type="molecule type" value="Genomic_DNA"/>
</dbReference>
<evidence type="ECO:0000256" key="9">
    <source>
        <dbReference type="SAM" id="MobiDB-lite"/>
    </source>
</evidence>
<feature type="transmembrane region" description="Helical" evidence="8">
    <location>
        <begin position="288"/>
        <end position="315"/>
    </location>
</feature>
<proteinExistence type="inferred from homology"/>
<feature type="transmembrane region" description="Helical" evidence="8">
    <location>
        <begin position="83"/>
        <end position="104"/>
    </location>
</feature>
<dbReference type="EC" id="3.4.23.-" evidence="8"/>
<feature type="transmembrane region" description="Helical" evidence="8">
    <location>
        <begin position="246"/>
        <end position="267"/>
    </location>
</feature>
<organism evidence="10 11">
    <name type="scientific">Oikopleura dioica</name>
    <name type="common">Tunicate</name>
    <dbReference type="NCBI Taxonomy" id="34765"/>
    <lineage>
        <taxon>Eukaryota</taxon>
        <taxon>Metazoa</taxon>
        <taxon>Chordata</taxon>
        <taxon>Tunicata</taxon>
        <taxon>Appendicularia</taxon>
        <taxon>Copelata</taxon>
        <taxon>Oikopleuridae</taxon>
        <taxon>Oikopleura</taxon>
    </lineage>
</organism>
<keyword evidence="2 8" id="KW-0812">Transmembrane</keyword>
<dbReference type="PANTHER" id="PTHR10202:SF13">
    <property type="entry name" value="PRESENILIN HOMOLOG"/>
    <property type="match status" value="1"/>
</dbReference>
<dbReference type="InterPro" id="IPR001108">
    <property type="entry name" value="Peptidase_A22A"/>
</dbReference>
<keyword evidence="6 8" id="KW-0333">Golgi apparatus</keyword>
<keyword evidence="3 8" id="KW-0256">Endoplasmic reticulum</keyword>
<feature type="transmembrane region" description="Helical" evidence="8">
    <location>
        <begin position="406"/>
        <end position="428"/>
    </location>
</feature>
<dbReference type="PANTHER" id="PTHR10202">
    <property type="entry name" value="PRESENILIN"/>
    <property type="match status" value="1"/>
</dbReference>
<feature type="compositionally biased region" description="Polar residues" evidence="9">
    <location>
        <begin position="321"/>
        <end position="337"/>
    </location>
</feature>
<comment type="similarity">
    <text evidence="1 8">Belongs to the peptidase A22A family.</text>
</comment>
<comment type="subcellular location">
    <subcellularLocation>
        <location evidence="8">Endoplasmic reticulum membrane</location>
        <topology evidence="8">Multi-pass membrane protein</topology>
    </subcellularLocation>
    <subcellularLocation>
        <location evidence="8">Golgi apparatus membrane</location>
        <topology evidence="8">Multi-pass membrane protein</topology>
    </subcellularLocation>
</comment>
<evidence type="ECO:0000256" key="8">
    <source>
        <dbReference type="RuleBase" id="RU361148"/>
    </source>
</evidence>
<dbReference type="Proteomes" id="UP001158576">
    <property type="component" value="Chromosome 2"/>
</dbReference>
<evidence type="ECO:0000256" key="2">
    <source>
        <dbReference type="ARBA" id="ARBA00022692"/>
    </source>
</evidence>
<keyword evidence="11" id="KW-1185">Reference proteome</keyword>
<name>A0ABN7TB71_OIKDI</name>
<evidence type="ECO:0000256" key="1">
    <source>
        <dbReference type="ARBA" id="ARBA00008604"/>
    </source>
</evidence>
<evidence type="ECO:0000256" key="6">
    <source>
        <dbReference type="ARBA" id="ARBA00023034"/>
    </source>
</evidence>
<dbReference type="PRINTS" id="PR01072">
    <property type="entry name" value="PRESENILIN"/>
</dbReference>
<feature type="transmembrane region" description="Helical" evidence="8">
    <location>
        <begin position="130"/>
        <end position="156"/>
    </location>
</feature>
<feature type="region of interest" description="Disordered" evidence="9">
    <location>
        <begin position="319"/>
        <end position="348"/>
    </location>
</feature>
<feature type="compositionally biased region" description="Polar residues" evidence="9">
    <location>
        <begin position="60"/>
        <end position="69"/>
    </location>
</feature>
<evidence type="ECO:0000256" key="5">
    <source>
        <dbReference type="ARBA" id="ARBA00022989"/>
    </source>
</evidence>
<feature type="transmembrane region" description="Helical" evidence="8">
    <location>
        <begin position="377"/>
        <end position="399"/>
    </location>
</feature>
<comment type="subunit">
    <text evidence="8">Homodimer.</text>
</comment>
<evidence type="ECO:0000256" key="7">
    <source>
        <dbReference type="ARBA" id="ARBA00023136"/>
    </source>
</evidence>
<keyword evidence="8" id="KW-0645">Protease</keyword>
<protein>
    <recommendedName>
        <fullName evidence="8">Presenilin</fullName>
        <ecNumber evidence="8">3.4.23.-</ecNumber>
    </recommendedName>
</protein>
<comment type="domain">
    <text evidence="8">The PAL motif is required for normal active site conformation.</text>
</comment>
<keyword evidence="8" id="KW-0378">Hydrolase</keyword>
<dbReference type="SMART" id="SM00730">
    <property type="entry name" value="PSN"/>
    <property type="match status" value="1"/>
</dbReference>
<keyword evidence="4 8" id="KW-0914">Notch signaling pathway</keyword>
<dbReference type="Pfam" id="PF01080">
    <property type="entry name" value="Presenilin"/>
    <property type="match status" value="2"/>
</dbReference>
<sequence>MTQKGEDNPAGPVGPVRRTDVLPDQAQTRQRNFNPADRLSESSTSENAEREPMLSRRTHQSSNESSSAQETELKYGAEAVINLFIPVTACMIFVIASVQCLSSYSGQQKQSVSFIYTPFHPADDDPAGTIIWQTVANSLIMISVIAVMTFVLVLLYKYECNMILGGWLIFSTMTLIFMFGYFYLQQILKVNNAALDWVTLGIVMWNFGIVGIICIHWKGPLFLQQCYLIISAALMALIFIKMLPNWTTWLILAFLSIWDLIAVLCPYGPLNMLLQLANDREDELFPALIYSSGAGMAVPTIMVTTQAGTFLAPLLGMAESSDPSTQQEIQVRQPRSQRSSERARTDERREGVKLGLGDFIFYSVLVGKASQVHDWNITLACILSILVGLSTTLIILAFFKKPLPALPISLTLGLIFYFSTNYLIAPFMDLCILKQNSSQNLSDAPVKQTSEQKFANTKLSRDYPKHGRLGDMKAAVTLRHKRATDLPKRAIVTESSHVLNRDKVIDPRYPANEMPLWRIEQTVNSVNDRTPFEVDQLNLDDKSVDSVDDYRFKDFEYMPPEYMLGRDDELGYLPKEFEWPEETKSYFKDEDKKNKKYQWEFYKQNEVEDEYMGVRRGKTRHLHATGAPIDTRYFDPNVLRLGEKWKPKELFTEEISKKIKEQELKENYIPGYKDKQNLQRQAFPEHHRDYQVIPSFSLPKLSERKNHPEGIATFSGALNITKTRVTEENKKVLVSEEIQAREERLVAGAKKIIQNGILLQIDGGEYGVNPPTNVWNPLDTKYGSIDKTNMFGSHADERSLVEETWLWDERHGLAKPERYSKAIASNLTKLLKSINSKNETASLPDEKVHLIYPKRVNGSICYLEVHDELVASNFSSDPVQNSEIASSSKDSSDEFEIYSPTQLMVENHFYNLKKITEKNQRESEVKKNLLSNGETYLNSIVISDFSTPSFDTSEHNITRFGKDRERARKFLPILRDEMTDDESKGRLTMIVHGLLHDQAVREFGVQDKLDTPLSAYGYCLTDGKIAHVIKFQLNTTNLVDDHDVYNQVESFEKLELFEDASHFLWDEAERIKSFSSENLLKLATLLNSH</sequence>
<accession>A0ABN7TB71</accession>
<feature type="transmembrane region" description="Helical" evidence="8">
    <location>
        <begin position="222"/>
        <end position="240"/>
    </location>
</feature>
<dbReference type="InterPro" id="IPR042524">
    <property type="entry name" value="Presenilin_C"/>
</dbReference>
<gene>
    <name evidence="10" type="ORF">OKIOD_LOCUS15877</name>
</gene>
<dbReference type="Gene3D" id="1.10.472.100">
    <property type="entry name" value="Presenilin"/>
    <property type="match status" value="1"/>
</dbReference>